<name>S8EIU4_9LAMI</name>
<sequence length="56" mass="6401">MTFCKLDLTNVSPDGVLLTHSGGKLSFRTSSGYRQSLRIQEAPLEYRRRSRNSRIT</sequence>
<dbReference type="Proteomes" id="UP000015453">
    <property type="component" value="Unassembled WGS sequence"/>
</dbReference>
<accession>S8EIU4</accession>
<protein>
    <submittedName>
        <fullName evidence="1">Uncharacterized protein</fullName>
    </submittedName>
</protein>
<reference evidence="1 2" key="1">
    <citation type="journal article" date="2013" name="BMC Genomics">
        <title>The miniature genome of a carnivorous plant Genlisea aurea contains a low number of genes and short non-coding sequences.</title>
        <authorList>
            <person name="Leushkin E.V."/>
            <person name="Sutormin R.A."/>
            <person name="Nabieva E.R."/>
            <person name="Penin A.A."/>
            <person name="Kondrashov A.S."/>
            <person name="Logacheva M.D."/>
        </authorList>
    </citation>
    <scope>NUCLEOTIDE SEQUENCE [LARGE SCALE GENOMIC DNA]</scope>
</reference>
<organism evidence="1 2">
    <name type="scientific">Genlisea aurea</name>
    <dbReference type="NCBI Taxonomy" id="192259"/>
    <lineage>
        <taxon>Eukaryota</taxon>
        <taxon>Viridiplantae</taxon>
        <taxon>Streptophyta</taxon>
        <taxon>Embryophyta</taxon>
        <taxon>Tracheophyta</taxon>
        <taxon>Spermatophyta</taxon>
        <taxon>Magnoliopsida</taxon>
        <taxon>eudicotyledons</taxon>
        <taxon>Gunneridae</taxon>
        <taxon>Pentapetalae</taxon>
        <taxon>asterids</taxon>
        <taxon>lamiids</taxon>
        <taxon>Lamiales</taxon>
        <taxon>Lentibulariaceae</taxon>
        <taxon>Genlisea</taxon>
    </lineage>
</organism>
<proteinExistence type="predicted"/>
<dbReference type="AlphaFoldDB" id="S8EIU4"/>
<dbReference type="EMBL" id="AUSU01000808">
    <property type="protein sequence ID" value="EPS72512.1"/>
    <property type="molecule type" value="Genomic_DNA"/>
</dbReference>
<comment type="caution">
    <text evidence="1">The sequence shown here is derived from an EMBL/GenBank/DDBJ whole genome shotgun (WGS) entry which is preliminary data.</text>
</comment>
<evidence type="ECO:0000313" key="1">
    <source>
        <dbReference type="EMBL" id="EPS72512.1"/>
    </source>
</evidence>
<evidence type="ECO:0000313" key="2">
    <source>
        <dbReference type="Proteomes" id="UP000015453"/>
    </source>
</evidence>
<keyword evidence="2" id="KW-1185">Reference proteome</keyword>
<gene>
    <name evidence="1" type="ORF">M569_02246</name>
</gene>